<name>A0AAV6VGS8_9ARAC</name>
<feature type="region of interest" description="Disordered" evidence="1">
    <location>
        <begin position="1"/>
        <end position="20"/>
    </location>
</feature>
<dbReference type="AlphaFoldDB" id="A0AAV6VGS8"/>
<reference evidence="2 3" key="1">
    <citation type="journal article" date="2022" name="Nat. Ecol. Evol.">
        <title>A masculinizing supergene underlies an exaggerated male reproductive morph in a spider.</title>
        <authorList>
            <person name="Hendrickx F."/>
            <person name="De Corte Z."/>
            <person name="Sonet G."/>
            <person name="Van Belleghem S.M."/>
            <person name="Kostlbacher S."/>
            <person name="Vangestel C."/>
        </authorList>
    </citation>
    <scope>NUCLEOTIDE SEQUENCE [LARGE SCALE GENOMIC DNA]</scope>
    <source>
        <strain evidence="2">W744_W776</strain>
    </source>
</reference>
<feature type="region of interest" description="Disordered" evidence="1">
    <location>
        <begin position="142"/>
        <end position="172"/>
    </location>
</feature>
<protein>
    <submittedName>
        <fullName evidence="2">Uncharacterized protein</fullName>
    </submittedName>
</protein>
<comment type="caution">
    <text evidence="2">The sequence shown here is derived from an EMBL/GenBank/DDBJ whole genome shotgun (WGS) entry which is preliminary data.</text>
</comment>
<feature type="region of interest" description="Disordered" evidence="1">
    <location>
        <begin position="103"/>
        <end position="130"/>
    </location>
</feature>
<evidence type="ECO:0000313" key="2">
    <source>
        <dbReference type="EMBL" id="KAG8195155.1"/>
    </source>
</evidence>
<dbReference type="Proteomes" id="UP000827092">
    <property type="component" value="Unassembled WGS sequence"/>
</dbReference>
<organism evidence="2 3">
    <name type="scientific">Oedothorax gibbosus</name>
    <dbReference type="NCBI Taxonomy" id="931172"/>
    <lineage>
        <taxon>Eukaryota</taxon>
        <taxon>Metazoa</taxon>
        <taxon>Ecdysozoa</taxon>
        <taxon>Arthropoda</taxon>
        <taxon>Chelicerata</taxon>
        <taxon>Arachnida</taxon>
        <taxon>Araneae</taxon>
        <taxon>Araneomorphae</taxon>
        <taxon>Entelegynae</taxon>
        <taxon>Araneoidea</taxon>
        <taxon>Linyphiidae</taxon>
        <taxon>Erigoninae</taxon>
        <taxon>Oedothorax</taxon>
    </lineage>
</organism>
<evidence type="ECO:0000313" key="3">
    <source>
        <dbReference type="Proteomes" id="UP000827092"/>
    </source>
</evidence>
<feature type="compositionally biased region" description="Basic and acidic residues" evidence="1">
    <location>
        <begin position="156"/>
        <end position="165"/>
    </location>
</feature>
<accession>A0AAV6VGS8</accession>
<feature type="compositionally biased region" description="Polar residues" evidence="1">
    <location>
        <begin position="142"/>
        <end position="155"/>
    </location>
</feature>
<proteinExistence type="predicted"/>
<gene>
    <name evidence="2" type="ORF">JTE90_023332</name>
</gene>
<keyword evidence="3" id="KW-1185">Reference proteome</keyword>
<sequence>MAVKSENPQNEIESTRSDSIGCSEAYKELQETSSVELLRNSIFRSISKMQTIPKIPVMQKQPKSSYSRRKAKSDLSLSSIEVKFLEKYSSMDSRLEIQSTHKNDMNQLPKQPPNARQMDVNPQNSSNHVQEMGNGRLFHATHSSNTQISTETKLSASKEDAKENSETDGSGKNSLKLVFRTSNNTIFEDCSTYNINCNEVFGSKTRNGLTKGNGLTDSGSKIPFGDREKLLDDGFFIVEPDRSPDQQSEVSEDQPSLCDTFFSKVNNGDYAPITNNSAQKTTIKKLTSTIKSSENKEIAVVKDEEVQKQEDAVDGGSNGISKISRRIRKRNRKSQSNEPHVYECPQCGVSYTISTDLVNDAACCLHCDLWTSVEPEFLKREKQPWNTCRIC</sequence>
<feature type="compositionally biased region" description="Polar residues" evidence="1">
    <location>
        <begin position="120"/>
        <end position="129"/>
    </location>
</feature>
<evidence type="ECO:0000256" key="1">
    <source>
        <dbReference type="SAM" id="MobiDB-lite"/>
    </source>
</evidence>
<dbReference type="EMBL" id="JAFNEN010000092">
    <property type="protein sequence ID" value="KAG8195155.1"/>
    <property type="molecule type" value="Genomic_DNA"/>
</dbReference>